<reference evidence="3" key="1">
    <citation type="journal article" date="2020" name="J Insects Food Feed">
        <title>The yellow mealworm (Tenebrio molitor) genome: a resource for the emerging insects as food and feed industry.</title>
        <authorList>
            <person name="Eriksson T."/>
            <person name="Andere A."/>
            <person name="Kelstrup H."/>
            <person name="Emery V."/>
            <person name="Picard C."/>
        </authorList>
    </citation>
    <scope>NUCLEOTIDE SEQUENCE</scope>
    <source>
        <strain evidence="3">Stoneville</strain>
        <tissue evidence="3">Whole head</tissue>
    </source>
</reference>
<keyword evidence="4" id="KW-1185">Reference proteome</keyword>
<dbReference type="GO" id="GO:0006402">
    <property type="term" value="P:mRNA catabolic process"/>
    <property type="evidence" value="ECO:0007669"/>
    <property type="project" value="TreeGrafter"/>
</dbReference>
<dbReference type="PANTHER" id="PTHR12302:SF2">
    <property type="entry name" value="STAPHYLOCOCCAL NUCLEASE DOMAIN-CONTAINING PROTEIN 1"/>
    <property type="match status" value="1"/>
</dbReference>
<evidence type="ECO:0000259" key="2">
    <source>
        <dbReference type="PROSITE" id="PS50304"/>
    </source>
</evidence>
<dbReference type="InterPro" id="IPR035437">
    <property type="entry name" value="SNase_OB-fold_sf"/>
</dbReference>
<dbReference type="CDD" id="cd20433">
    <property type="entry name" value="Tudor_TDRD11"/>
    <property type="match status" value="1"/>
</dbReference>
<dbReference type="SMART" id="SM00333">
    <property type="entry name" value="TUDOR"/>
    <property type="match status" value="1"/>
</dbReference>
<protein>
    <recommendedName>
        <fullName evidence="2">Tudor domain-containing protein</fullName>
    </recommendedName>
</protein>
<dbReference type="PROSITE" id="PS50304">
    <property type="entry name" value="TUDOR"/>
    <property type="match status" value="1"/>
</dbReference>
<dbReference type="InterPro" id="IPR047386">
    <property type="entry name" value="Tudor_TDRD11"/>
</dbReference>
<sequence>MWKNYEEEKEEQQPEEEKPSVERKVNYEEVVVTEVTQEGSFFVQSMSEGPKAESLNAKLRQEFQANPPLPGAYTPKRGDVCAAKYTVDDEWYRVKVEKVQGGKATVHYIDYGNRETLPTTRLASLPAAYAGDKPYATEYVLPYVALPKDEEYSAMALKYLREDTAVSKVLMNVEYRVQGSPPAASLHIDSTPEGDIVKNLITEGFLLVENRKERRQNKLLAAYKEAQEVAKRNHSNIWEYGDITEDDAKEFGLGK</sequence>
<evidence type="ECO:0000313" key="4">
    <source>
        <dbReference type="Proteomes" id="UP000719412"/>
    </source>
</evidence>
<dbReference type="Proteomes" id="UP000719412">
    <property type="component" value="Unassembled WGS sequence"/>
</dbReference>
<dbReference type="Pfam" id="PF00567">
    <property type="entry name" value="TUDOR"/>
    <property type="match status" value="1"/>
</dbReference>
<organism evidence="3 4">
    <name type="scientific">Tenebrio molitor</name>
    <name type="common">Yellow mealworm beetle</name>
    <dbReference type="NCBI Taxonomy" id="7067"/>
    <lineage>
        <taxon>Eukaryota</taxon>
        <taxon>Metazoa</taxon>
        <taxon>Ecdysozoa</taxon>
        <taxon>Arthropoda</taxon>
        <taxon>Hexapoda</taxon>
        <taxon>Insecta</taxon>
        <taxon>Pterygota</taxon>
        <taxon>Neoptera</taxon>
        <taxon>Endopterygota</taxon>
        <taxon>Coleoptera</taxon>
        <taxon>Polyphaga</taxon>
        <taxon>Cucujiformia</taxon>
        <taxon>Tenebrionidae</taxon>
        <taxon>Tenebrio</taxon>
    </lineage>
</organism>
<dbReference type="EMBL" id="JABDTM020013865">
    <property type="protein sequence ID" value="KAH0819737.1"/>
    <property type="molecule type" value="Genomic_DNA"/>
</dbReference>
<comment type="caution">
    <text evidence="3">The sequence shown here is derived from an EMBL/GenBank/DDBJ whole genome shotgun (WGS) entry which is preliminary data.</text>
</comment>
<name>A0A8J6HSB3_TENMO</name>
<gene>
    <name evidence="3" type="ORF">GEV33_003055</name>
</gene>
<dbReference type="SUPFAM" id="SSF50199">
    <property type="entry name" value="Staphylococcal nuclease"/>
    <property type="match status" value="1"/>
</dbReference>
<dbReference type="SUPFAM" id="SSF63748">
    <property type="entry name" value="Tudor/PWWP/MBT"/>
    <property type="match status" value="1"/>
</dbReference>
<dbReference type="AlphaFoldDB" id="A0A8J6HSB3"/>
<dbReference type="FunFam" id="2.30.30.140:FF:000018">
    <property type="entry name" value="Serine/threonine-protein kinase 31"/>
    <property type="match status" value="1"/>
</dbReference>
<accession>A0A8J6HSB3</accession>
<evidence type="ECO:0000256" key="1">
    <source>
        <dbReference type="SAM" id="MobiDB-lite"/>
    </source>
</evidence>
<feature type="domain" description="Tudor" evidence="2">
    <location>
        <begin position="74"/>
        <end position="132"/>
    </location>
</feature>
<dbReference type="Gene3D" id="2.40.50.90">
    <property type="match status" value="1"/>
</dbReference>
<evidence type="ECO:0000313" key="3">
    <source>
        <dbReference type="EMBL" id="KAH0819737.1"/>
    </source>
</evidence>
<dbReference type="PANTHER" id="PTHR12302">
    <property type="entry name" value="EBNA2 BINDING PROTEIN P100"/>
    <property type="match status" value="1"/>
</dbReference>
<dbReference type="GO" id="GO:0005634">
    <property type="term" value="C:nucleus"/>
    <property type="evidence" value="ECO:0007669"/>
    <property type="project" value="TreeGrafter"/>
</dbReference>
<feature type="region of interest" description="Disordered" evidence="1">
    <location>
        <begin position="1"/>
        <end position="24"/>
    </location>
</feature>
<dbReference type="GO" id="GO:0005829">
    <property type="term" value="C:cytosol"/>
    <property type="evidence" value="ECO:0007669"/>
    <property type="project" value="TreeGrafter"/>
</dbReference>
<proteinExistence type="predicted"/>
<dbReference type="GO" id="GO:0004518">
    <property type="term" value="F:nuclease activity"/>
    <property type="evidence" value="ECO:0007669"/>
    <property type="project" value="TreeGrafter"/>
</dbReference>
<dbReference type="GO" id="GO:0003723">
    <property type="term" value="F:RNA binding"/>
    <property type="evidence" value="ECO:0007669"/>
    <property type="project" value="TreeGrafter"/>
</dbReference>
<reference evidence="3" key="2">
    <citation type="submission" date="2021-08" db="EMBL/GenBank/DDBJ databases">
        <authorList>
            <person name="Eriksson T."/>
        </authorList>
    </citation>
    <scope>NUCLEOTIDE SEQUENCE</scope>
    <source>
        <strain evidence="3">Stoneville</strain>
        <tissue evidence="3">Whole head</tissue>
    </source>
</reference>
<dbReference type="InterPro" id="IPR002999">
    <property type="entry name" value="Tudor"/>
</dbReference>
<dbReference type="Gene3D" id="2.30.30.140">
    <property type="match status" value="1"/>
</dbReference>